<dbReference type="PANTHER" id="PTHR35450:SF2">
    <property type="entry name" value="REVERSE TRANSCRIPTASE DOMAIN-CONTAINING PROTEIN"/>
    <property type="match status" value="1"/>
</dbReference>
<keyword evidence="2" id="KW-1185">Reference proteome</keyword>
<accession>A0AA36AR47</accession>
<evidence type="ECO:0000313" key="2">
    <source>
        <dbReference type="Proteomes" id="UP001162480"/>
    </source>
</evidence>
<name>A0AA36AR47_OCTVU</name>
<reference evidence="1" key="1">
    <citation type="submission" date="2023-08" db="EMBL/GenBank/DDBJ databases">
        <authorList>
            <person name="Alioto T."/>
            <person name="Alioto T."/>
            <person name="Gomez Garrido J."/>
        </authorList>
    </citation>
    <scope>NUCLEOTIDE SEQUENCE</scope>
</reference>
<organism evidence="1 2">
    <name type="scientific">Octopus vulgaris</name>
    <name type="common">Common octopus</name>
    <dbReference type="NCBI Taxonomy" id="6645"/>
    <lineage>
        <taxon>Eukaryota</taxon>
        <taxon>Metazoa</taxon>
        <taxon>Spiralia</taxon>
        <taxon>Lophotrochozoa</taxon>
        <taxon>Mollusca</taxon>
        <taxon>Cephalopoda</taxon>
        <taxon>Coleoidea</taxon>
        <taxon>Octopodiformes</taxon>
        <taxon>Octopoda</taxon>
        <taxon>Incirrata</taxon>
        <taxon>Octopodidae</taxon>
        <taxon>Octopus</taxon>
    </lineage>
</organism>
<protein>
    <submittedName>
        <fullName evidence="1">Uncharacterized protein</fullName>
    </submittedName>
</protein>
<dbReference type="Proteomes" id="UP001162480">
    <property type="component" value="Chromosome 3"/>
</dbReference>
<dbReference type="EMBL" id="OX597816">
    <property type="protein sequence ID" value="CAI9719282.1"/>
    <property type="molecule type" value="Genomic_DNA"/>
</dbReference>
<dbReference type="AlphaFoldDB" id="A0AA36AR47"/>
<dbReference type="PANTHER" id="PTHR35450">
    <property type="entry name" value="REVERSE TRANSCRIPTASE DOMAIN-CONTAINING PROTEIN"/>
    <property type="match status" value="1"/>
</dbReference>
<proteinExistence type="predicted"/>
<gene>
    <name evidence="1" type="ORF">OCTVUL_1B007209</name>
</gene>
<sequence length="147" mass="17332">MQYQTLALMASELMVKFIFWRLSERYCLCKARKQYKRKSESVTENNDYKTLNDFTIPRDTLIDAQRPDIVVIDERKKETKVMTIAIPWEAHVINEKDLQKMEKYKLLKDEIARMNAMRRVTVIPIVVWAPGSLTTSFDKSEEKLGLI</sequence>
<evidence type="ECO:0000313" key="1">
    <source>
        <dbReference type="EMBL" id="CAI9719282.1"/>
    </source>
</evidence>